<dbReference type="Pfam" id="PF20868">
    <property type="entry name" value="TX13_rpt"/>
    <property type="match status" value="1"/>
</dbReference>
<gene>
    <name evidence="6" type="primary">LOC105075956</name>
</gene>
<keyword evidence="4" id="KW-0862">Zinc</keyword>
<dbReference type="InterPro" id="IPR028193">
    <property type="entry name" value="TEX13A-D_N"/>
</dbReference>
<evidence type="ECO:0000313" key="5">
    <source>
        <dbReference type="Proteomes" id="UP001732780"/>
    </source>
</evidence>
<dbReference type="OrthoDB" id="9527063at2759"/>
<dbReference type="Proteomes" id="UP001732780">
    <property type="component" value="Chromosome X"/>
</dbReference>
<dbReference type="PANTHER" id="PTHR23111">
    <property type="entry name" value="ZINC FINGER PROTEIN"/>
    <property type="match status" value="1"/>
</dbReference>
<proteinExistence type="inferred from homology"/>
<reference evidence="6" key="1">
    <citation type="submission" date="2025-08" db="UniProtKB">
        <authorList>
            <consortium name="RefSeq"/>
        </authorList>
    </citation>
    <scope>IDENTIFICATION</scope>
    <source>
        <tissue evidence="6">Blood</tissue>
    </source>
</reference>
<dbReference type="AlphaFoldDB" id="A0A9W3GYS7"/>
<accession>A0A9W3GYS7</accession>
<dbReference type="GO" id="GO:0008270">
    <property type="term" value="F:zinc ion binding"/>
    <property type="evidence" value="ECO:0007669"/>
    <property type="project" value="UniProtKB-KW"/>
</dbReference>
<evidence type="ECO:0000256" key="3">
    <source>
        <dbReference type="ARBA" id="ARBA00022771"/>
    </source>
</evidence>
<dbReference type="KEGG" id="cbai:105075956"/>
<dbReference type="RefSeq" id="XP_010962255.2">
    <property type="nucleotide sequence ID" value="XM_010963953.3"/>
</dbReference>
<keyword evidence="2" id="KW-0479">Metal-binding</keyword>
<dbReference type="InterPro" id="IPR049534">
    <property type="entry name" value="TEX13A/C/D_Znf"/>
</dbReference>
<evidence type="ECO:0000313" key="6">
    <source>
        <dbReference type="RefSeq" id="XP_010962255.2"/>
    </source>
</evidence>
<comment type="similarity">
    <text evidence="1">Belongs to the TEX13 family.</text>
</comment>
<dbReference type="InterPro" id="IPR001876">
    <property type="entry name" value="Znf_RanBP2"/>
</dbReference>
<protein>
    <submittedName>
        <fullName evidence="6">Testis-expressed protein 13D</fullName>
    </submittedName>
</protein>
<evidence type="ECO:0000256" key="4">
    <source>
        <dbReference type="ARBA" id="ARBA00022833"/>
    </source>
</evidence>
<keyword evidence="3" id="KW-0863">Zinc-finger</keyword>
<dbReference type="GO" id="GO:0003729">
    <property type="term" value="F:mRNA binding"/>
    <property type="evidence" value="ECO:0007669"/>
    <property type="project" value="TreeGrafter"/>
</dbReference>
<evidence type="ECO:0000256" key="1">
    <source>
        <dbReference type="ARBA" id="ARBA00008287"/>
    </source>
</evidence>
<dbReference type="Pfam" id="PF20864">
    <property type="entry name" value="Zn_ribbon_TEX13"/>
    <property type="match status" value="1"/>
</dbReference>
<dbReference type="InterPro" id="IPR049367">
    <property type="entry name" value="TX13C/D_rpt"/>
</dbReference>
<evidence type="ECO:0000256" key="2">
    <source>
        <dbReference type="ARBA" id="ARBA00022723"/>
    </source>
</evidence>
<organism evidence="5 6">
    <name type="scientific">Camelus bactrianus</name>
    <name type="common">Bactrian camel</name>
    <dbReference type="NCBI Taxonomy" id="9837"/>
    <lineage>
        <taxon>Eukaryota</taxon>
        <taxon>Metazoa</taxon>
        <taxon>Chordata</taxon>
        <taxon>Craniata</taxon>
        <taxon>Vertebrata</taxon>
        <taxon>Euteleostomi</taxon>
        <taxon>Mammalia</taxon>
        <taxon>Eutheria</taxon>
        <taxon>Laurasiatheria</taxon>
        <taxon>Artiodactyla</taxon>
        <taxon>Tylopoda</taxon>
        <taxon>Camelidae</taxon>
        <taxon>Camelus</taxon>
    </lineage>
</organism>
<dbReference type="Pfam" id="PF15186">
    <property type="entry name" value="TEX13"/>
    <property type="match status" value="1"/>
</dbReference>
<sequence>MALDFGDHASGFRHNEVIRFINNEVLMNGGGPDFYVAFRSLPWNEVEDRLRVVVADPQVPQSLKRACAWSALALSVRMGARQREQEARQVQRLQDQVEEREAVSWALASELQRLRAEREEVVAQLRFTQAALQQALNERNVLCGQQLQAERSTEGAPLAQEMVFGPRAEQLGTAAWSLSAERQRDLVAMAMHGRLCFEAQMPAPRAVLYVPGPLSPWVQAMQSPLPVQMPFPFPFHAPFPMGFPFLPRIPPAVVMDAESAVVPLQMPPPRVYPPGPWPAVGFQEEMAPLWDQRSYSQGEDPKITQDTVPLGDTRNINQEEGPERPQGAIPLGESWSHSQEEGSESTQRLIPLGNICSHIQEEGLDRPQGMVHLGDSRNLSQEEGLERPQGMVPLRDSWSLRQEEDTERPQGMVPLRDSWSLRQEEDTERPQGMVPLEASGSYSQEEVPKRSQGTVPLESSRSQSQKEDQERPQEAVPLGGSRSQSQEEGPQRPQATPQQDSWSCGGRENPKKHQPQGQKTKQPKGKKASESHQQEKSASGCSSVNWVCTWCKAMNFSWRKSCYKCKKVCMAVQGCLDPGQTH</sequence>
<name>A0A9W3GYS7_CAMBA</name>
<keyword evidence="5" id="KW-1185">Reference proteome</keyword>
<dbReference type="PANTHER" id="PTHR23111:SF28">
    <property type="entry name" value="TESTIS-EXPRESSED PROTEIN 13D"/>
    <property type="match status" value="1"/>
</dbReference>
<dbReference type="GeneID" id="105075956"/>
<dbReference type="PROSITE" id="PS01358">
    <property type="entry name" value="ZF_RANBP2_1"/>
    <property type="match status" value="1"/>
</dbReference>